<dbReference type="NCBIfam" id="TIGR00756">
    <property type="entry name" value="PPR"/>
    <property type="match status" value="2"/>
</dbReference>
<dbReference type="Pfam" id="PF13041">
    <property type="entry name" value="PPR_2"/>
    <property type="match status" value="1"/>
</dbReference>
<dbReference type="InterPro" id="IPR046848">
    <property type="entry name" value="E_motif"/>
</dbReference>
<name>A0AAV5K9V2_9ROSI</name>
<keyword evidence="2" id="KW-0217">Developmental protein</keyword>
<accession>A0AAV5K9V2</accession>
<dbReference type="GO" id="GO:0003723">
    <property type="term" value="F:RNA binding"/>
    <property type="evidence" value="ECO:0007669"/>
    <property type="project" value="InterPro"/>
</dbReference>
<evidence type="ECO:0000256" key="4">
    <source>
        <dbReference type="ARBA" id="ARBA00022737"/>
    </source>
</evidence>
<reference evidence="6 7" key="1">
    <citation type="journal article" date="2021" name="Commun. Biol.">
        <title>The genome of Shorea leprosula (Dipterocarpaceae) highlights the ecological relevance of drought in aseasonal tropical rainforests.</title>
        <authorList>
            <person name="Ng K.K.S."/>
            <person name="Kobayashi M.J."/>
            <person name="Fawcett J.A."/>
            <person name="Hatakeyama M."/>
            <person name="Paape T."/>
            <person name="Ng C.H."/>
            <person name="Ang C.C."/>
            <person name="Tnah L.H."/>
            <person name="Lee C.T."/>
            <person name="Nishiyama T."/>
            <person name="Sese J."/>
            <person name="O'Brien M.J."/>
            <person name="Copetti D."/>
            <person name="Mohd Noor M.I."/>
            <person name="Ong R.C."/>
            <person name="Putra M."/>
            <person name="Sireger I.Z."/>
            <person name="Indrioko S."/>
            <person name="Kosugi Y."/>
            <person name="Izuno A."/>
            <person name="Isagi Y."/>
            <person name="Lee S.L."/>
            <person name="Shimizu K.K."/>
        </authorList>
    </citation>
    <scope>NUCLEOTIDE SEQUENCE [LARGE SCALE GENOMIC DNA]</scope>
    <source>
        <strain evidence="6">214</strain>
    </source>
</reference>
<dbReference type="FunFam" id="1.25.40.10:FF:000525">
    <property type="entry name" value="Pentatricopeptide (PPR) repeat-containing protein-like"/>
    <property type="match status" value="1"/>
</dbReference>
<dbReference type="SUPFAM" id="SSF48452">
    <property type="entry name" value="TPR-like"/>
    <property type="match status" value="1"/>
</dbReference>
<dbReference type="GO" id="GO:0009451">
    <property type="term" value="P:RNA modification"/>
    <property type="evidence" value="ECO:0007669"/>
    <property type="project" value="InterPro"/>
</dbReference>
<dbReference type="AlphaFoldDB" id="A0AAV5K9V2"/>
<dbReference type="InterPro" id="IPR011990">
    <property type="entry name" value="TPR-like_helical_dom_sf"/>
</dbReference>
<dbReference type="InterPro" id="IPR003676">
    <property type="entry name" value="SAUR_fam"/>
</dbReference>
<organism evidence="6 7">
    <name type="scientific">Rubroshorea leprosula</name>
    <dbReference type="NCBI Taxonomy" id="152421"/>
    <lineage>
        <taxon>Eukaryota</taxon>
        <taxon>Viridiplantae</taxon>
        <taxon>Streptophyta</taxon>
        <taxon>Embryophyta</taxon>
        <taxon>Tracheophyta</taxon>
        <taxon>Spermatophyta</taxon>
        <taxon>Magnoliopsida</taxon>
        <taxon>eudicotyledons</taxon>
        <taxon>Gunneridae</taxon>
        <taxon>Pentapetalae</taxon>
        <taxon>rosids</taxon>
        <taxon>malvids</taxon>
        <taxon>Malvales</taxon>
        <taxon>Dipterocarpaceae</taxon>
        <taxon>Rubroshorea</taxon>
    </lineage>
</organism>
<keyword evidence="3" id="KW-0341">Growth regulation</keyword>
<dbReference type="Pfam" id="PF02519">
    <property type="entry name" value="Auxin_inducible"/>
    <property type="match status" value="1"/>
</dbReference>
<dbReference type="Pfam" id="PF01535">
    <property type="entry name" value="PPR"/>
    <property type="match status" value="3"/>
</dbReference>
<dbReference type="Proteomes" id="UP001054252">
    <property type="component" value="Unassembled WGS sequence"/>
</dbReference>
<evidence type="ECO:0000313" key="6">
    <source>
        <dbReference type="EMBL" id="GKV21014.1"/>
    </source>
</evidence>
<comment type="caution">
    <text evidence="6">The sequence shown here is derived from an EMBL/GenBank/DDBJ whole genome shotgun (WGS) entry which is preliminary data.</text>
</comment>
<comment type="similarity">
    <text evidence="1">Belongs to the ARG7 family.</text>
</comment>
<evidence type="ECO:0000256" key="2">
    <source>
        <dbReference type="ARBA" id="ARBA00022473"/>
    </source>
</evidence>
<feature type="repeat" description="PPR" evidence="5">
    <location>
        <begin position="419"/>
        <end position="453"/>
    </location>
</feature>
<protein>
    <submittedName>
        <fullName evidence="6">Uncharacterized protein</fullName>
    </submittedName>
</protein>
<dbReference type="PANTHER" id="PTHR47926:SF386">
    <property type="entry name" value="PENTATRICOPEPTIDE REPEAT-CONTAINING PROTEIN"/>
    <property type="match status" value="1"/>
</dbReference>
<dbReference type="InterPro" id="IPR002885">
    <property type="entry name" value="PPR_rpt"/>
</dbReference>
<dbReference type="InterPro" id="IPR046960">
    <property type="entry name" value="PPR_At4g14850-like_plant"/>
</dbReference>
<evidence type="ECO:0000256" key="1">
    <source>
        <dbReference type="ARBA" id="ARBA00006974"/>
    </source>
</evidence>
<keyword evidence="7" id="KW-1185">Reference proteome</keyword>
<dbReference type="PROSITE" id="PS51375">
    <property type="entry name" value="PPR"/>
    <property type="match status" value="2"/>
</dbReference>
<dbReference type="GO" id="GO:0009733">
    <property type="term" value="P:response to auxin"/>
    <property type="evidence" value="ECO:0007669"/>
    <property type="project" value="InterPro"/>
</dbReference>
<dbReference type="EMBL" id="BPVZ01000056">
    <property type="protein sequence ID" value="GKV21014.1"/>
    <property type="molecule type" value="Genomic_DNA"/>
</dbReference>
<gene>
    <name evidence="6" type="ORF">SLEP1_g31049</name>
</gene>
<keyword evidence="4" id="KW-0677">Repeat</keyword>
<dbReference type="Pfam" id="PF20431">
    <property type="entry name" value="E_motif"/>
    <property type="match status" value="1"/>
</dbReference>
<evidence type="ECO:0000313" key="7">
    <source>
        <dbReference type="Proteomes" id="UP001054252"/>
    </source>
</evidence>
<proteinExistence type="inferred from homology"/>
<dbReference type="FunFam" id="1.25.40.10:FF:000755">
    <property type="entry name" value="Pentatricopeptide repeat-containing protein"/>
    <property type="match status" value="1"/>
</dbReference>
<feature type="repeat" description="PPR" evidence="5">
    <location>
        <begin position="348"/>
        <end position="382"/>
    </location>
</feature>
<sequence>MTINLPGVVSAKKILCPSVPTTKKRASTSINVPKGFFAVYVGESQKKRYVIPVAFLKQPLFQDLLSRAEEEFGFGHPMGGVTIPCHEDVFLDITSRTGLLFASLNIHAELFFTYTTCLKKNNQETLTKCFKFVKSKDPLLFNVIISNFCRNGFAFPALKTLSFMHFNGVALDTYALCSSLKASSVMGNVKFGEQIHTHVRKSGWLSSVFVGSALIDLYAKFLLIDNAAVVFDEIPVKNTVCANALLSGYGETTQWVEGLELVRKMPGLNLDYDHFTLSAMLRACAGLSAIELGRQVHAYLIRNVYDVGRDMFLQSALIETYGKCGLVAKAFQVFNLLGLSFDGQRKRDVVLWTSMLGVYGRNGHFKEVILLYEEMLKENIKPDEVAFVTVISACGHSGQVKLGTEYFESMTREYKLVPGPEHYSCLVGLLCRTGELDKAWKVVNEMLHKGHGNGSVSMWGAVLTACQDHGNIELGKFAAKKALELDPQNVSIYVLLSNLYAKYGMWDEIGLLRGLMKHGGLKKDAGCSWIEEASLGAQKNHSLLTTWITLPAHVISLEMLSWNENLRTMKLDLLKDLHCSSCMCWVALQGQYHVRMMFSSTRALYRLILSSAAL</sequence>
<evidence type="ECO:0000256" key="3">
    <source>
        <dbReference type="ARBA" id="ARBA00022604"/>
    </source>
</evidence>
<evidence type="ECO:0000256" key="5">
    <source>
        <dbReference type="PROSITE-ProRule" id="PRU00708"/>
    </source>
</evidence>
<dbReference type="Gene3D" id="1.25.40.10">
    <property type="entry name" value="Tetratricopeptide repeat domain"/>
    <property type="match status" value="2"/>
</dbReference>
<dbReference type="PANTHER" id="PTHR47926">
    <property type="entry name" value="PENTATRICOPEPTIDE REPEAT-CONTAINING PROTEIN"/>
    <property type="match status" value="1"/>
</dbReference>